<sequence length="312" mass="35895">MLPHQRQYAQGMFRALVDESSGNEFEKLVHRLMELCHPGYVPIRTHGDIGDLGGDGLCTCHGHLYACYAPETFQVSKVRDKFFGDLESALIQRPEQFDAFVFVHNDQRGIHPVVAGLISEAQRRLPKTQLRQMGPRKLWNEALILDLPRMEQLLGQPIPVSEVRYAVGMADIEPLLKHLADNRPRHVRPADIPLPSTMKADYNRLSPRSQQVFREARPYVYQVEEYYRGLINHTEQDEVAAGFTAYYCQMREEYGDQPDEILWQLEGYVLGQAHARWERADAARVVVTFFFDQCDIFEVPPPGWRRPQSGTS</sequence>
<evidence type="ECO:0000259" key="1">
    <source>
        <dbReference type="Pfam" id="PF20275"/>
    </source>
</evidence>
<proteinExistence type="predicted"/>
<reference evidence="2 3" key="1">
    <citation type="submission" date="2018-06" db="EMBL/GenBank/DDBJ databases">
        <title>Actinomadura craniellae sp. nov. isolated from marine sponge Craniella sp.</title>
        <authorList>
            <person name="Li L."/>
            <person name="Xu Q.H."/>
            <person name="Lin H.W."/>
            <person name="Lu Y.H."/>
        </authorList>
    </citation>
    <scope>NUCLEOTIDE SEQUENCE [LARGE SCALE GENOMIC DNA]</scope>
    <source>
        <strain evidence="2 3">LHW63021</strain>
    </source>
</reference>
<keyword evidence="3" id="KW-1185">Reference proteome</keyword>
<dbReference type="OrthoDB" id="596297at2"/>
<dbReference type="Proteomes" id="UP000251891">
    <property type="component" value="Unassembled WGS sequence"/>
</dbReference>
<dbReference type="InterPro" id="IPR046919">
    <property type="entry name" value="ABC-3C_CTD10"/>
</dbReference>
<accession>A0A365H3V8</accession>
<comment type="caution">
    <text evidence="2">The sequence shown here is derived from an EMBL/GenBank/DDBJ whole genome shotgun (WGS) entry which is preliminary data.</text>
</comment>
<evidence type="ECO:0000313" key="3">
    <source>
        <dbReference type="Proteomes" id="UP000251891"/>
    </source>
</evidence>
<dbReference type="EMBL" id="QLYX01000008">
    <property type="protein sequence ID" value="RAY13787.1"/>
    <property type="molecule type" value="Genomic_DNA"/>
</dbReference>
<organism evidence="2 3">
    <name type="scientific">Actinomadura craniellae</name>
    <dbReference type="NCBI Taxonomy" id="2231787"/>
    <lineage>
        <taxon>Bacteria</taxon>
        <taxon>Bacillati</taxon>
        <taxon>Actinomycetota</taxon>
        <taxon>Actinomycetes</taxon>
        <taxon>Streptosporangiales</taxon>
        <taxon>Thermomonosporaceae</taxon>
        <taxon>Actinomadura</taxon>
    </lineage>
</organism>
<dbReference type="RefSeq" id="WP_111869325.1">
    <property type="nucleotide sequence ID" value="NZ_QLYX01000008.1"/>
</dbReference>
<feature type="domain" description="ABC-three component systems C-terminal" evidence="1">
    <location>
        <begin position="171"/>
        <end position="298"/>
    </location>
</feature>
<protein>
    <recommendedName>
        <fullName evidence="1">ABC-three component systems C-terminal domain-containing protein</fullName>
    </recommendedName>
</protein>
<evidence type="ECO:0000313" key="2">
    <source>
        <dbReference type="EMBL" id="RAY13787.1"/>
    </source>
</evidence>
<name>A0A365H3V8_9ACTN</name>
<dbReference type="AlphaFoldDB" id="A0A365H3V8"/>
<gene>
    <name evidence="2" type="ORF">DPM19_19235</name>
</gene>
<dbReference type="Pfam" id="PF20275">
    <property type="entry name" value="CTD10"/>
    <property type="match status" value="1"/>
</dbReference>